<evidence type="ECO:0000256" key="14">
    <source>
        <dbReference type="PROSITE-ProRule" id="PRU10141"/>
    </source>
</evidence>
<keyword evidence="8" id="KW-0418">Kinase</keyword>
<evidence type="ECO:0000256" key="6">
    <source>
        <dbReference type="ARBA" id="ARBA00022692"/>
    </source>
</evidence>
<dbReference type="PROSITE" id="PS00107">
    <property type="entry name" value="PROTEIN_KINASE_ATP"/>
    <property type="match status" value="1"/>
</dbReference>
<dbReference type="FunFam" id="3.30.200.20:FF:000212">
    <property type="entry name" value="Proline-rich receptor-like protein kinase PERK8"/>
    <property type="match status" value="1"/>
</dbReference>
<dbReference type="EMBL" id="JACGCM010001428">
    <property type="protein sequence ID" value="KAF6155438.1"/>
    <property type="molecule type" value="Genomic_DNA"/>
</dbReference>
<evidence type="ECO:0000256" key="7">
    <source>
        <dbReference type="ARBA" id="ARBA00022741"/>
    </source>
</evidence>
<keyword evidence="7 14" id="KW-0547">Nucleotide-binding</keyword>
<evidence type="ECO:0000256" key="13">
    <source>
        <dbReference type="ARBA" id="ARBA00048679"/>
    </source>
</evidence>
<evidence type="ECO:0000256" key="9">
    <source>
        <dbReference type="ARBA" id="ARBA00022840"/>
    </source>
</evidence>
<evidence type="ECO:0000313" key="19">
    <source>
        <dbReference type="Proteomes" id="UP000541444"/>
    </source>
</evidence>
<feature type="compositionally biased region" description="Pro residues" evidence="15">
    <location>
        <begin position="68"/>
        <end position="78"/>
    </location>
</feature>
<feature type="compositionally biased region" description="Polar residues" evidence="15">
    <location>
        <begin position="173"/>
        <end position="182"/>
    </location>
</feature>
<evidence type="ECO:0000256" key="1">
    <source>
        <dbReference type="ARBA" id="ARBA00004162"/>
    </source>
</evidence>
<dbReference type="Gene3D" id="3.30.200.20">
    <property type="entry name" value="Phosphorylase Kinase, domain 1"/>
    <property type="match status" value="1"/>
</dbReference>
<dbReference type="InterPro" id="IPR011009">
    <property type="entry name" value="Kinase-like_dom_sf"/>
</dbReference>
<dbReference type="AlphaFoldDB" id="A0A7J7ML24"/>
<feature type="compositionally biased region" description="Polar residues" evidence="15">
    <location>
        <begin position="234"/>
        <end position="248"/>
    </location>
</feature>
<dbReference type="InterPro" id="IPR047117">
    <property type="entry name" value="PERK1-13-like"/>
</dbReference>
<feature type="transmembrane region" description="Helical" evidence="16">
    <location>
        <begin position="282"/>
        <end position="305"/>
    </location>
</feature>
<dbReference type="GO" id="GO:0004674">
    <property type="term" value="F:protein serine/threonine kinase activity"/>
    <property type="evidence" value="ECO:0007669"/>
    <property type="project" value="UniProtKB-KW"/>
</dbReference>
<feature type="compositionally biased region" description="Pro residues" evidence="15">
    <location>
        <begin position="34"/>
        <end position="55"/>
    </location>
</feature>
<dbReference type="SUPFAM" id="SSF56112">
    <property type="entry name" value="Protein kinase-like (PK-like)"/>
    <property type="match status" value="1"/>
</dbReference>
<evidence type="ECO:0000256" key="5">
    <source>
        <dbReference type="ARBA" id="ARBA00022679"/>
    </source>
</evidence>
<dbReference type="EC" id="2.7.11.1" evidence="2"/>
<feature type="compositionally biased region" description="Low complexity" evidence="15">
    <location>
        <begin position="203"/>
        <end position="212"/>
    </location>
</feature>
<name>A0A7J7ML24_9MAGN</name>
<dbReference type="InterPro" id="IPR017441">
    <property type="entry name" value="Protein_kinase_ATP_BS"/>
</dbReference>
<dbReference type="PANTHER" id="PTHR47982">
    <property type="entry name" value="PROLINE-RICH RECEPTOR-LIKE PROTEIN KINASE PERK4"/>
    <property type="match status" value="1"/>
</dbReference>
<reference evidence="18 19" key="1">
    <citation type="journal article" date="2020" name="IScience">
        <title>Genome Sequencing of the Endangered Kingdonia uniflora (Circaeasteraceae, Ranunculales) Reveals Potential Mechanisms of Evolutionary Specialization.</title>
        <authorList>
            <person name="Sun Y."/>
            <person name="Deng T."/>
            <person name="Zhang A."/>
            <person name="Moore M.J."/>
            <person name="Landis J.B."/>
            <person name="Lin N."/>
            <person name="Zhang H."/>
            <person name="Zhang X."/>
            <person name="Huang J."/>
            <person name="Zhang X."/>
            <person name="Sun H."/>
            <person name="Wang H."/>
        </authorList>
    </citation>
    <scope>NUCLEOTIDE SEQUENCE [LARGE SCALE GENOMIC DNA]</scope>
    <source>
        <strain evidence="18">TB1705</strain>
        <tissue evidence="18">Leaf</tissue>
    </source>
</reference>
<sequence>MSGLGGEFPGWAVESPSTFPQNSPPEDSKVPFFDSPPPEISPPEPVLINKAPPPVISSSSPPLQVNLSPPPPAPPLSPLPSHSGSSPILPPPQMISPPPFSDISQPSPPTPYTSSPSSPPVIISFSPPPPISSVILPPPPNVVGKLTPPTPITIPLAPSFSFPPPLEKLPTPIVSNTPSPSGFTPPLPEVTPPLFEAPPSANPSPQLLLSPPTTMDPNLSPTIPSAEVSASPPFITTSPSPQTRSGDGSATPPSSSTQLSLGSTTMGQYNSSSISSKTSEEVTIVGVTVAGVVLLVFIAFFFIVIRRKKRRAQVFSATYGPAPTGLSVETDGYFYKRKHKHQHIIQPSSSPVANGRNYRGGTPESDVISGNKLSFSYEELMKVTSGFSKQNVIGEGGFGSVYKGSLADGRVVAVKELKAGSGQGEREFRAEVEIISRVHHRHLVSLVGYCIAEHHRLLVYEYVSNNNLDHHLHGKGMPSMDWVKRVKIAIGAARGLAYLHEDCTYASSFRTLLSNLSFFRFSFMKSKYLELFSTSLIISLAYRYMAPEYASSGKLTDRSDVFSFGVVLLELVTGRKPIDMTQPLGDESLVEWARPLLIRGLDTGDFSELADPRLEKRYVEIELFRMIEAAAACVRHSAPKRPRMVQVVRALDIGGDSLDLTNGMKFGQSTVYDSSHYSTDIENFRKMAFGNGDGFAYNTSSGEYCDSTEVKYTSHSLRTPPEFRSVELLSTESEAYDIRTESSELSADEPHIAYGSLRISQK</sequence>
<feature type="region of interest" description="Disordered" evidence="15">
    <location>
        <begin position="165"/>
        <end position="275"/>
    </location>
</feature>
<evidence type="ECO:0000256" key="11">
    <source>
        <dbReference type="ARBA" id="ARBA00023136"/>
    </source>
</evidence>
<feature type="compositionally biased region" description="Pro residues" evidence="15">
    <location>
        <begin position="88"/>
        <end position="111"/>
    </location>
</feature>
<comment type="catalytic activity">
    <reaction evidence="12">
        <text>L-threonyl-[protein] + ATP = O-phospho-L-threonyl-[protein] + ADP + H(+)</text>
        <dbReference type="Rhea" id="RHEA:46608"/>
        <dbReference type="Rhea" id="RHEA-COMP:11060"/>
        <dbReference type="Rhea" id="RHEA-COMP:11605"/>
        <dbReference type="ChEBI" id="CHEBI:15378"/>
        <dbReference type="ChEBI" id="CHEBI:30013"/>
        <dbReference type="ChEBI" id="CHEBI:30616"/>
        <dbReference type="ChEBI" id="CHEBI:61977"/>
        <dbReference type="ChEBI" id="CHEBI:456216"/>
        <dbReference type="EC" id="2.7.11.1"/>
    </reaction>
</comment>
<dbReference type="InterPro" id="IPR000719">
    <property type="entry name" value="Prot_kinase_dom"/>
</dbReference>
<feature type="binding site" evidence="14">
    <location>
        <position position="415"/>
    </location>
    <ligand>
        <name>ATP</name>
        <dbReference type="ChEBI" id="CHEBI:30616"/>
    </ligand>
</feature>
<keyword evidence="10 16" id="KW-1133">Transmembrane helix</keyword>
<comment type="catalytic activity">
    <reaction evidence="13">
        <text>L-seryl-[protein] + ATP = O-phospho-L-seryl-[protein] + ADP + H(+)</text>
        <dbReference type="Rhea" id="RHEA:17989"/>
        <dbReference type="Rhea" id="RHEA-COMP:9863"/>
        <dbReference type="Rhea" id="RHEA-COMP:11604"/>
        <dbReference type="ChEBI" id="CHEBI:15378"/>
        <dbReference type="ChEBI" id="CHEBI:29999"/>
        <dbReference type="ChEBI" id="CHEBI:30616"/>
        <dbReference type="ChEBI" id="CHEBI:83421"/>
        <dbReference type="ChEBI" id="CHEBI:456216"/>
        <dbReference type="EC" id="2.7.11.1"/>
    </reaction>
</comment>
<dbReference type="GO" id="GO:0005524">
    <property type="term" value="F:ATP binding"/>
    <property type="evidence" value="ECO:0007669"/>
    <property type="project" value="UniProtKB-UniRule"/>
</dbReference>
<keyword evidence="11 16" id="KW-0472">Membrane</keyword>
<dbReference type="PANTHER" id="PTHR47982:SF44">
    <property type="entry name" value="PROLINE-RICH RECEPTOR-LIKE PROTEIN KINASE PERK13-RELATED"/>
    <property type="match status" value="1"/>
</dbReference>
<protein>
    <recommendedName>
        <fullName evidence="2">non-specific serine/threonine protein kinase</fullName>
        <ecNumber evidence="2">2.7.11.1</ecNumber>
    </recommendedName>
</protein>
<organism evidence="18 19">
    <name type="scientific">Kingdonia uniflora</name>
    <dbReference type="NCBI Taxonomy" id="39325"/>
    <lineage>
        <taxon>Eukaryota</taxon>
        <taxon>Viridiplantae</taxon>
        <taxon>Streptophyta</taxon>
        <taxon>Embryophyta</taxon>
        <taxon>Tracheophyta</taxon>
        <taxon>Spermatophyta</taxon>
        <taxon>Magnoliopsida</taxon>
        <taxon>Ranunculales</taxon>
        <taxon>Circaeasteraceae</taxon>
        <taxon>Kingdonia</taxon>
    </lineage>
</organism>
<feature type="compositionally biased region" description="Low complexity" evidence="15">
    <location>
        <begin position="249"/>
        <end position="275"/>
    </location>
</feature>
<comment type="subcellular location">
    <subcellularLocation>
        <location evidence="1">Cell membrane</location>
        <topology evidence="1">Single-pass membrane protein</topology>
    </subcellularLocation>
</comment>
<dbReference type="Pfam" id="PF07714">
    <property type="entry name" value="PK_Tyr_Ser-Thr"/>
    <property type="match status" value="2"/>
</dbReference>
<comment type="caution">
    <text evidence="18">The sequence shown here is derived from an EMBL/GenBank/DDBJ whole genome shotgun (WGS) entry which is preliminary data.</text>
</comment>
<keyword evidence="6 16" id="KW-0812">Transmembrane</keyword>
<evidence type="ECO:0000256" key="8">
    <source>
        <dbReference type="ARBA" id="ARBA00022777"/>
    </source>
</evidence>
<keyword evidence="19" id="KW-1185">Reference proteome</keyword>
<accession>A0A7J7ML24</accession>
<dbReference type="Gene3D" id="1.10.510.10">
    <property type="entry name" value="Transferase(Phosphotransferase) domain 1"/>
    <property type="match status" value="1"/>
</dbReference>
<evidence type="ECO:0000259" key="17">
    <source>
        <dbReference type="PROSITE" id="PS50011"/>
    </source>
</evidence>
<evidence type="ECO:0000256" key="15">
    <source>
        <dbReference type="SAM" id="MobiDB-lite"/>
    </source>
</evidence>
<evidence type="ECO:0000256" key="4">
    <source>
        <dbReference type="ARBA" id="ARBA00022527"/>
    </source>
</evidence>
<feature type="compositionally biased region" description="Low complexity" evidence="15">
    <location>
        <begin position="112"/>
        <end position="123"/>
    </location>
</feature>
<evidence type="ECO:0000256" key="16">
    <source>
        <dbReference type="SAM" id="Phobius"/>
    </source>
</evidence>
<dbReference type="GO" id="GO:0005886">
    <property type="term" value="C:plasma membrane"/>
    <property type="evidence" value="ECO:0007669"/>
    <property type="project" value="UniProtKB-SubCell"/>
</dbReference>
<feature type="compositionally biased region" description="Low complexity" evidence="15">
    <location>
        <begin position="56"/>
        <end position="67"/>
    </location>
</feature>
<evidence type="ECO:0000313" key="18">
    <source>
        <dbReference type="EMBL" id="KAF6155438.1"/>
    </source>
</evidence>
<feature type="region of interest" description="Disordered" evidence="15">
    <location>
        <begin position="1"/>
        <end position="123"/>
    </location>
</feature>
<dbReference type="InterPro" id="IPR001245">
    <property type="entry name" value="Ser-Thr/Tyr_kinase_cat_dom"/>
</dbReference>
<dbReference type="Proteomes" id="UP000541444">
    <property type="component" value="Unassembled WGS sequence"/>
</dbReference>
<keyword evidence="4" id="KW-0723">Serine/threonine-protein kinase</keyword>
<dbReference type="PROSITE" id="PS50011">
    <property type="entry name" value="PROTEIN_KINASE_DOM"/>
    <property type="match status" value="1"/>
</dbReference>
<evidence type="ECO:0000256" key="10">
    <source>
        <dbReference type="ARBA" id="ARBA00022989"/>
    </source>
</evidence>
<keyword evidence="9 14" id="KW-0067">ATP-binding</keyword>
<keyword evidence="5" id="KW-0808">Transferase</keyword>
<feature type="compositionally biased region" description="Polar residues" evidence="15">
    <location>
        <begin position="15"/>
        <end position="25"/>
    </location>
</feature>
<feature type="domain" description="Protein kinase" evidence="17">
    <location>
        <begin position="387"/>
        <end position="653"/>
    </location>
</feature>
<keyword evidence="3" id="KW-1003">Cell membrane</keyword>
<proteinExistence type="predicted"/>
<feature type="compositionally biased region" description="Polar residues" evidence="15">
    <location>
        <begin position="213"/>
        <end position="223"/>
    </location>
</feature>
<dbReference type="OrthoDB" id="4062651at2759"/>
<evidence type="ECO:0000256" key="12">
    <source>
        <dbReference type="ARBA" id="ARBA00047899"/>
    </source>
</evidence>
<gene>
    <name evidence="18" type="ORF">GIB67_019964</name>
</gene>
<evidence type="ECO:0000256" key="2">
    <source>
        <dbReference type="ARBA" id="ARBA00012513"/>
    </source>
</evidence>
<evidence type="ECO:0000256" key="3">
    <source>
        <dbReference type="ARBA" id="ARBA00022475"/>
    </source>
</evidence>